<dbReference type="Gene3D" id="2.60.40.10">
    <property type="entry name" value="Immunoglobulins"/>
    <property type="match status" value="3"/>
</dbReference>
<reference evidence="6" key="2">
    <citation type="submission" date="2025-08" db="UniProtKB">
        <authorList>
            <consortium name="Ensembl"/>
        </authorList>
    </citation>
    <scope>IDENTIFICATION</scope>
</reference>
<dbReference type="PANTHER" id="PTHR11890:SF26">
    <property type="entry name" value="INTERLEUKIN-1 RECEPTOR TYPE 1"/>
    <property type="match status" value="1"/>
</dbReference>
<name>A0A3B5K4V8_TAKRU</name>
<dbReference type="SUPFAM" id="SSF48726">
    <property type="entry name" value="Immunoglobulin"/>
    <property type="match status" value="2"/>
</dbReference>
<dbReference type="PRINTS" id="PR01537">
    <property type="entry name" value="INTRLKN1R1F"/>
</dbReference>
<accession>A0A3B5K4V8</accession>
<keyword evidence="2" id="KW-0325">Glycoprotein</keyword>
<dbReference type="InterPro" id="IPR036179">
    <property type="entry name" value="Ig-like_dom_sf"/>
</dbReference>
<feature type="transmembrane region" description="Helical" evidence="4">
    <location>
        <begin position="338"/>
        <end position="360"/>
    </location>
</feature>
<organism evidence="6 7">
    <name type="scientific">Takifugu rubripes</name>
    <name type="common">Japanese pufferfish</name>
    <name type="synonym">Fugu rubripes</name>
    <dbReference type="NCBI Taxonomy" id="31033"/>
    <lineage>
        <taxon>Eukaryota</taxon>
        <taxon>Metazoa</taxon>
        <taxon>Chordata</taxon>
        <taxon>Craniata</taxon>
        <taxon>Vertebrata</taxon>
        <taxon>Euteleostomi</taxon>
        <taxon>Actinopterygii</taxon>
        <taxon>Neopterygii</taxon>
        <taxon>Teleostei</taxon>
        <taxon>Neoteleostei</taxon>
        <taxon>Acanthomorphata</taxon>
        <taxon>Eupercaria</taxon>
        <taxon>Tetraodontiformes</taxon>
        <taxon>Tetradontoidea</taxon>
        <taxon>Tetraodontidae</taxon>
        <taxon>Takifugu</taxon>
    </lineage>
</organism>
<dbReference type="GO" id="GO:0007165">
    <property type="term" value="P:signal transduction"/>
    <property type="evidence" value="ECO:0007669"/>
    <property type="project" value="InterPro"/>
</dbReference>
<evidence type="ECO:0000256" key="4">
    <source>
        <dbReference type="SAM" id="Phobius"/>
    </source>
</evidence>
<reference evidence="6" key="3">
    <citation type="submission" date="2025-09" db="UniProtKB">
        <authorList>
            <consortium name="Ensembl"/>
        </authorList>
    </citation>
    <scope>IDENTIFICATION</scope>
</reference>
<dbReference type="InterPro" id="IPR035897">
    <property type="entry name" value="Toll_tir_struct_dom_sf"/>
</dbReference>
<evidence type="ECO:0000256" key="2">
    <source>
        <dbReference type="ARBA" id="ARBA00023180"/>
    </source>
</evidence>
<protein>
    <recommendedName>
        <fullName evidence="5">TIR domain-containing protein</fullName>
    </recommendedName>
</protein>
<dbReference type="SMART" id="SM00409">
    <property type="entry name" value="IG"/>
    <property type="match status" value="3"/>
</dbReference>
<evidence type="ECO:0000313" key="6">
    <source>
        <dbReference type="Ensembl" id="ENSTRUP00000052664.2"/>
    </source>
</evidence>
<keyword evidence="3" id="KW-0393">Immunoglobulin domain</keyword>
<dbReference type="PANTHER" id="PTHR11890">
    <property type="entry name" value="INTERLEUKIN-1 RECEPTOR FAMILY MEMBER"/>
    <property type="match status" value="1"/>
</dbReference>
<dbReference type="PROSITE" id="PS50104">
    <property type="entry name" value="TIR"/>
    <property type="match status" value="1"/>
</dbReference>
<dbReference type="InterPro" id="IPR013783">
    <property type="entry name" value="Ig-like_fold"/>
</dbReference>
<dbReference type="AlphaFoldDB" id="A0A3B5K4V8"/>
<gene>
    <name evidence="6" type="primary">LOC105419239</name>
</gene>
<dbReference type="Pfam" id="PF01582">
    <property type="entry name" value="TIR"/>
    <property type="match status" value="1"/>
</dbReference>
<reference evidence="6 7" key="1">
    <citation type="journal article" date="2011" name="Genome Biol. Evol.">
        <title>Integration of the genetic map and genome assembly of fugu facilitates insights into distinct features of genome evolution in teleosts and mammals.</title>
        <authorList>
            <person name="Kai W."/>
            <person name="Kikuchi K."/>
            <person name="Tohari S."/>
            <person name="Chew A.K."/>
            <person name="Tay A."/>
            <person name="Fujiwara A."/>
            <person name="Hosoya S."/>
            <person name="Suetake H."/>
            <person name="Naruse K."/>
            <person name="Brenner S."/>
            <person name="Suzuki Y."/>
            <person name="Venkatesh B."/>
        </authorList>
    </citation>
    <scope>NUCLEOTIDE SEQUENCE [LARGE SCALE GENOMIC DNA]</scope>
</reference>
<dbReference type="InterPro" id="IPR000157">
    <property type="entry name" value="TIR_dom"/>
</dbReference>
<feature type="domain" description="TIR" evidence="5">
    <location>
        <begin position="374"/>
        <end position="535"/>
    </location>
</feature>
<dbReference type="InterPro" id="IPR015621">
    <property type="entry name" value="IL-1_rcpt_fam"/>
</dbReference>
<keyword evidence="4" id="KW-0812">Transmembrane</keyword>
<dbReference type="Ensembl" id="ENSTRUT00000056816.2">
    <property type="protein sequence ID" value="ENSTRUP00000052664.2"/>
    <property type="gene ID" value="ENSTRUG00000023550.2"/>
</dbReference>
<dbReference type="Proteomes" id="UP000005226">
    <property type="component" value="Chromosome 1"/>
</dbReference>
<evidence type="ECO:0000256" key="1">
    <source>
        <dbReference type="ARBA" id="ARBA00023157"/>
    </source>
</evidence>
<evidence type="ECO:0000313" key="7">
    <source>
        <dbReference type="Proteomes" id="UP000005226"/>
    </source>
</evidence>
<dbReference type="InterPro" id="IPR003599">
    <property type="entry name" value="Ig_sub"/>
</dbReference>
<keyword evidence="1" id="KW-1015">Disulfide bond</keyword>
<evidence type="ECO:0000259" key="5">
    <source>
        <dbReference type="PROSITE" id="PS50104"/>
    </source>
</evidence>
<dbReference type="SUPFAM" id="SSF52200">
    <property type="entry name" value="Toll/Interleukin receptor TIR domain"/>
    <property type="match status" value="1"/>
</dbReference>
<keyword evidence="4" id="KW-1133">Transmembrane helix</keyword>
<dbReference type="STRING" id="31033.ENSTRUP00000052664"/>
<proteinExistence type="predicted"/>
<dbReference type="GeneTree" id="ENSGT01090000259985"/>
<dbReference type="OMA" id="FKCFGEG"/>
<evidence type="ECO:0000256" key="3">
    <source>
        <dbReference type="ARBA" id="ARBA00023319"/>
    </source>
</evidence>
<dbReference type="Gene3D" id="3.40.50.10140">
    <property type="entry name" value="Toll/interleukin-1 receptor homology (TIR) domain"/>
    <property type="match status" value="1"/>
</dbReference>
<keyword evidence="7" id="KW-1185">Reference proteome</keyword>
<keyword evidence="4" id="KW-0472">Membrane</keyword>
<sequence length="543" mass="61933">MEAGVCVCVCVWGGGGGSNSSVIIRRLMQMCEKHNSEFFNLLEGEAFLFQPWEIETDLYEVKWYRNVTQPEPISTEENQRVHYHGKTLFFLKVQPEDAGVYFDGRCHNYNVSIKVFRSENDTKLLYGKIKNSDSNMKVPCPGWVKSICDDHNGTFSWMKDFKPLKDQNKNDLLIKDAKKKHEGVYTCVCTWMHNQTVYRSSGSRRLIKGEVAFSGYQDRETSEVLADKGLEKKLNCSVFCGVNVFGQCNARWEVTGRSIQTDGYSQMTVFFSFFASVMDNSSKVTTSTAVLTIGKVSGRDFQTTFTCIGMGLFKTESRNITLRQRGIYFSFDVQNVSILLSCLLVAVLLKCFFIDIVLLVRPCLSQINRKTDTRMYDAFVIYQMECENTLQQFITKILPSVLEDKYRYRLFIHGRDDLPGQDHLEQVESCVQQSKTLMFVLTPASGSELTEQHPAGTFSVTPFLSPQIVLHHALIQSDIGVILIQIGDTVPGGFTHLPPGLQHLIMKSAPLRWRHESRWAAARNFRFWKKVRYLMPAVPAAKR</sequence>
<dbReference type="InParanoid" id="A0A3B5K4V8"/>